<dbReference type="AlphaFoldDB" id="A0A0M9A6J9"/>
<protein>
    <submittedName>
        <fullName evidence="1">Phospholipase B1, membrane-associated</fullName>
    </submittedName>
</protein>
<evidence type="ECO:0000313" key="1">
    <source>
        <dbReference type="EMBL" id="KOX78275.1"/>
    </source>
</evidence>
<dbReference type="GO" id="GO:0004620">
    <property type="term" value="F:phospholipase activity"/>
    <property type="evidence" value="ECO:0007669"/>
    <property type="project" value="InterPro"/>
</dbReference>
<feature type="non-terminal residue" evidence="1">
    <location>
        <position position="1"/>
    </location>
</feature>
<dbReference type="Proteomes" id="UP000053105">
    <property type="component" value="Unassembled WGS sequence"/>
</dbReference>
<dbReference type="OrthoDB" id="10265800at2759"/>
<proteinExistence type="predicted"/>
<dbReference type="STRING" id="166423.A0A0M9A6J9"/>
<dbReference type="GO" id="GO:0006644">
    <property type="term" value="P:phospholipid metabolic process"/>
    <property type="evidence" value="ECO:0007669"/>
    <property type="project" value="TreeGrafter"/>
</dbReference>
<name>A0A0M9A6J9_9HYME</name>
<sequence length="161" mass="18763">LSDNLPRTFVILHVIPHLKELVAARQGGNFLKCYLTTTFFCPCLFALQFRDQRQKYYEILQRWQEIEEEVVDYPEFHRNDFTVVVSPILKHVKIPLAEDGYIDLSYLSADLANNLWNTLLEPVGNKSTTWISAYEKFVCPTAERPFLMTRENSKGINEMEG</sequence>
<gene>
    <name evidence="1" type="ORF">WN51_07681</name>
</gene>
<accession>A0A0M9A6J9</accession>
<dbReference type="EMBL" id="KQ435724">
    <property type="protein sequence ID" value="KOX78275.1"/>
    <property type="molecule type" value="Genomic_DNA"/>
</dbReference>
<keyword evidence="2" id="KW-1185">Reference proteome</keyword>
<organism evidence="1 2">
    <name type="scientific">Melipona quadrifasciata</name>
    <dbReference type="NCBI Taxonomy" id="166423"/>
    <lineage>
        <taxon>Eukaryota</taxon>
        <taxon>Metazoa</taxon>
        <taxon>Ecdysozoa</taxon>
        <taxon>Arthropoda</taxon>
        <taxon>Hexapoda</taxon>
        <taxon>Insecta</taxon>
        <taxon>Pterygota</taxon>
        <taxon>Neoptera</taxon>
        <taxon>Endopterygota</taxon>
        <taxon>Hymenoptera</taxon>
        <taxon>Apocrita</taxon>
        <taxon>Aculeata</taxon>
        <taxon>Apoidea</taxon>
        <taxon>Anthophila</taxon>
        <taxon>Apidae</taxon>
        <taxon>Melipona</taxon>
    </lineage>
</organism>
<reference evidence="1 2" key="1">
    <citation type="submission" date="2015-07" db="EMBL/GenBank/DDBJ databases">
        <title>The genome of Melipona quadrifasciata.</title>
        <authorList>
            <person name="Pan H."/>
            <person name="Kapheim K."/>
        </authorList>
    </citation>
    <scope>NUCLEOTIDE SEQUENCE [LARGE SCALE GENOMIC DNA]</scope>
    <source>
        <strain evidence="1">0111107301</strain>
        <tissue evidence="1">Whole body</tissue>
    </source>
</reference>
<dbReference type="InterPro" id="IPR038885">
    <property type="entry name" value="PLB1"/>
</dbReference>
<evidence type="ECO:0000313" key="2">
    <source>
        <dbReference type="Proteomes" id="UP000053105"/>
    </source>
</evidence>
<dbReference type="PANTHER" id="PTHR21325">
    <property type="entry name" value="PHOSPHOLIPASE B, PLB1"/>
    <property type="match status" value="1"/>
</dbReference>
<dbReference type="PANTHER" id="PTHR21325:SF31">
    <property type="entry name" value="GH22081P-RELATED"/>
    <property type="match status" value="1"/>
</dbReference>